<accession>A0ABY2X830</accession>
<reference evidence="1 2" key="1">
    <citation type="submission" date="2019-05" db="EMBL/GenBank/DDBJ databases">
        <title>Marivita sp. nov. isolated from sea sediment.</title>
        <authorList>
            <person name="Kim W."/>
        </authorList>
    </citation>
    <scope>NUCLEOTIDE SEQUENCE [LARGE SCALE GENOMIC DNA]</scope>
    <source>
        <strain evidence="1 2">CAU 1492</strain>
    </source>
</reference>
<protein>
    <submittedName>
        <fullName evidence="1">Uncharacterized protein</fullName>
    </submittedName>
</protein>
<dbReference type="Proteomes" id="UP001191082">
    <property type="component" value="Unassembled WGS sequence"/>
</dbReference>
<name>A0ABY2X830_9RHOB</name>
<keyword evidence="2" id="KW-1185">Reference proteome</keyword>
<comment type="caution">
    <text evidence="1">The sequence shown here is derived from an EMBL/GenBank/DDBJ whole genome shotgun (WGS) entry which is preliminary data.</text>
</comment>
<evidence type="ECO:0000313" key="2">
    <source>
        <dbReference type="Proteomes" id="UP001191082"/>
    </source>
</evidence>
<evidence type="ECO:0000313" key="1">
    <source>
        <dbReference type="EMBL" id="TMV12537.1"/>
    </source>
</evidence>
<proteinExistence type="predicted"/>
<sequence length="76" mass="8432">MAALKKENYSIPYESTSTPHVSAIEIAKEAASLPLQLLVNPQIAAETLMLEQLEAEPPNARQIPSPRSSWPILLHW</sequence>
<organism evidence="1 2">
    <name type="scientific">Arenibacterium halophilum</name>
    <dbReference type="NCBI Taxonomy" id="2583821"/>
    <lineage>
        <taxon>Bacteria</taxon>
        <taxon>Pseudomonadati</taxon>
        <taxon>Pseudomonadota</taxon>
        <taxon>Alphaproteobacteria</taxon>
        <taxon>Rhodobacterales</taxon>
        <taxon>Paracoccaceae</taxon>
        <taxon>Arenibacterium</taxon>
    </lineage>
</organism>
<dbReference type="EMBL" id="VCPC01000002">
    <property type="protein sequence ID" value="TMV12537.1"/>
    <property type="molecule type" value="Genomic_DNA"/>
</dbReference>
<gene>
    <name evidence="1" type="ORF">FGK64_06895</name>
</gene>